<evidence type="ECO:0000313" key="1">
    <source>
        <dbReference type="EMBL" id="KAI4471641.1"/>
    </source>
</evidence>
<proteinExistence type="predicted"/>
<reference evidence="1" key="1">
    <citation type="submission" date="2022-04" db="EMBL/GenBank/DDBJ databases">
        <title>Chromosome-scale genome assembly of Holotrichia oblita Faldermann.</title>
        <authorList>
            <person name="Rongchong L."/>
        </authorList>
    </citation>
    <scope>NUCLEOTIDE SEQUENCE</scope>
    <source>
        <strain evidence="1">81SQS9</strain>
    </source>
</reference>
<keyword evidence="1" id="KW-0808">Transferase</keyword>
<keyword evidence="1" id="KW-0695">RNA-directed DNA polymerase</keyword>
<gene>
    <name evidence="1" type="ORF">MML48_1g06120</name>
</gene>
<accession>A0ACB9TXY1</accession>
<comment type="caution">
    <text evidence="1">The sequence shown here is derived from an EMBL/GenBank/DDBJ whole genome shotgun (WGS) entry which is preliminary data.</text>
</comment>
<dbReference type="Proteomes" id="UP001056778">
    <property type="component" value="Chromosome 1"/>
</dbReference>
<protein>
    <submittedName>
        <fullName evidence="1">Reverse transcriptase (Rna-dependent dna polymerase)</fullName>
    </submittedName>
</protein>
<evidence type="ECO:0000313" key="2">
    <source>
        <dbReference type="Proteomes" id="UP001056778"/>
    </source>
</evidence>
<organism evidence="1 2">
    <name type="scientific">Holotrichia oblita</name>
    <name type="common">Chafer beetle</name>
    <dbReference type="NCBI Taxonomy" id="644536"/>
    <lineage>
        <taxon>Eukaryota</taxon>
        <taxon>Metazoa</taxon>
        <taxon>Ecdysozoa</taxon>
        <taxon>Arthropoda</taxon>
        <taxon>Hexapoda</taxon>
        <taxon>Insecta</taxon>
        <taxon>Pterygota</taxon>
        <taxon>Neoptera</taxon>
        <taxon>Endopterygota</taxon>
        <taxon>Coleoptera</taxon>
        <taxon>Polyphaga</taxon>
        <taxon>Scarabaeiformia</taxon>
        <taxon>Scarabaeidae</taxon>
        <taxon>Melolonthinae</taxon>
        <taxon>Holotrichia</taxon>
    </lineage>
</organism>
<keyword evidence="2" id="KW-1185">Reference proteome</keyword>
<name>A0ACB9TXY1_HOLOL</name>
<sequence length="303" mass="35385">MAKTSGEQTEKFDTSKGIRQGDALSATIFNIALEYITRRVKNGTLRTRGGQLKAYADDIVIAAKRRDIMCSVLQEIAEEGRKIGLNINVNKTKILRIGKPIKKREVRVGEYIFTQYVTICNDECRDTEMSEKILAANRALYANKKLLKSNTLSRNTKVKMYKTLVRPIIIYAAETMSMTRRDEENIRRAERKILRTIMGPKKINKDEYRRRTNEELKEMYDDDVIKRIKIQRAKWYGHIMREGENSITNIITNWQPGGRRRRGRPRSNWLQEVTEDLANTGIGNIIEKVKDRKKWREICEKIQ</sequence>
<dbReference type="EMBL" id="CM043015">
    <property type="protein sequence ID" value="KAI4471641.1"/>
    <property type="molecule type" value="Genomic_DNA"/>
</dbReference>
<keyword evidence="1" id="KW-0548">Nucleotidyltransferase</keyword>